<reference evidence="1" key="1">
    <citation type="submission" date="2018-10" db="EMBL/GenBank/DDBJ databases">
        <title>Hidden diversity of soil giant viruses.</title>
        <authorList>
            <person name="Schulz F."/>
            <person name="Alteio L."/>
            <person name="Goudeau D."/>
            <person name="Ryan E.M."/>
            <person name="Malmstrom R.R."/>
            <person name="Blanchard J."/>
            <person name="Woyke T."/>
        </authorList>
    </citation>
    <scope>NUCLEOTIDE SEQUENCE</scope>
    <source>
        <strain evidence="1">HYV1</strain>
    </source>
</reference>
<protein>
    <submittedName>
        <fullName evidence="1">Uncharacterized protein</fullName>
    </submittedName>
</protein>
<organism evidence="1">
    <name type="scientific">Hyperionvirus sp</name>
    <dbReference type="NCBI Taxonomy" id="2487770"/>
    <lineage>
        <taxon>Viruses</taxon>
        <taxon>Varidnaviria</taxon>
        <taxon>Bamfordvirae</taxon>
        <taxon>Nucleocytoviricota</taxon>
        <taxon>Megaviricetes</taxon>
        <taxon>Imitervirales</taxon>
        <taxon>Mimiviridae</taxon>
        <taxon>Klosneuvirinae</taxon>
    </lineage>
</organism>
<gene>
    <name evidence="1" type="ORF">Hyperionvirus14_51</name>
</gene>
<dbReference type="EMBL" id="MK072396">
    <property type="protein sequence ID" value="AYV83962.1"/>
    <property type="molecule type" value="Genomic_DNA"/>
</dbReference>
<sequence>MSSKTLFLIYILWDCEDSTLYFEQIYYMFRTLYGKCLDPHTEISSKKSSMIKI</sequence>
<evidence type="ECO:0000313" key="1">
    <source>
        <dbReference type="EMBL" id="AYV83962.1"/>
    </source>
</evidence>
<accession>A0A3G5AA60</accession>
<proteinExistence type="predicted"/>
<name>A0A3G5AA60_9VIRU</name>